<dbReference type="Proteomes" id="UP000774617">
    <property type="component" value="Unassembled WGS sequence"/>
</dbReference>
<evidence type="ECO:0000256" key="1">
    <source>
        <dbReference type="SAM" id="MobiDB-lite"/>
    </source>
</evidence>
<evidence type="ECO:0000313" key="3">
    <source>
        <dbReference type="Proteomes" id="UP000774617"/>
    </source>
</evidence>
<protein>
    <submittedName>
        <fullName evidence="2">Uncharacterized protein</fullName>
    </submittedName>
</protein>
<feature type="region of interest" description="Disordered" evidence="1">
    <location>
        <begin position="1"/>
        <end position="42"/>
    </location>
</feature>
<keyword evidence="3" id="KW-1185">Reference proteome</keyword>
<comment type="caution">
    <text evidence="2">The sequence shown here is derived from an EMBL/GenBank/DDBJ whole genome shotgun (WGS) entry which is preliminary data.</text>
</comment>
<evidence type="ECO:0000313" key="2">
    <source>
        <dbReference type="EMBL" id="KAH7010747.1"/>
    </source>
</evidence>
<organism evidence="2 3">
    <name type="scientific">Macrophomina phaseolina</name>
    <dbReference type="NCBI Taxonomy" id="35725"/>
    <lineage>
        <taxon>Eukaryota</taxon>
        <taxon>Fungi</taxon>
        <taxon>Dikarya</taxon>
        <taxon>Ascomycota</taxon>
        <taxon>Pezizomycotina</taxon>
        <taxon>Dothideomycetes</taxon>
        <taxon>Dothideomycetes incertae sedis</taxon>
        <taxon>Botryosphaeriales</taxon>
        <taxon>Botryosphaeriaceae</taxon>
        <taxon>Macrophomina</taxon>
    </lineage>
</organism>
<dbReference type="EMBL" id="JAGTJR010000102">
    <property type="protein sequence ID" value="KAH7010747.1"/>
    <property type="molecule type" value="Genomic_DNA"/>
</dbReference>
<name>A0ABQ8FQL1_9PEZI</name>
<feature type="region of interest" description="Disordered" evidence="1">
    <location>
        <begin position="74"/>
        <end position="93"/>
    </location>
</feature>
<feature type="region of interest" description="Disordered" evidence="1">
    <location>
        <begin position="108"/>
        <end position="131"/>
    </location>
</feature>
<feature type="compositionally biased region" description="Polar residues" evidence="1">
    <location>
        <begin position="74"/>
        <end position="92"/>
    </location>
</feature>
<sequence>MSSPVSPRVLHLENGGTDVHKNENHDSFWLSDGTSTPTDSSVSGLPLAEVDLGASTPTVWPQTKHLAHTIRVVASSSKDTGPSQISTATHKNFSVRKIRGRNDVLDRHSGFSAEAPERNLEASKRYESPTSERQNTLLHHSVFRYPEVVCGMEFGIVDGTFRFRRKMTYRPANVEQDGLVEVLRSDAKHLIRRISYLGKELSNDLLRWILEDRAILFGEIKVEWGSYWSEWLQHAEDDDFAAFLDYYKELSLGGQLEDDEATEIEDN</sequence>
<feature type="compositionally biased region" description="Polar residues" evidence="1">
    <location>
        <begin position="32"/>
        <end position="42"/>
    </location>
</feature>
<accession>A0ABQ8FQL1</accession>
<reference evidence="2 3" key="1">
    <citation type="journal article" date="2021" name="Nat. Commun.">
        <title>Genetic determinants of endophytism in the Arabidopsis root mycobiome.</title>
        <authorList>
            <person name="Mesny F."/>
            <person name="Miyauchi S."/>
            <person name="Thiergart T."/>
            <person name="Pickel B."/>
            <person name="Atanasova L."/>
            <person name="Karlsson M."/>
            <person name="Huettel B."/>
            <person name="Barry K.W."/>
            <person name="Haridas S."/>
            <person name="Chen C."/>
            <person name="Bauer D."/>
            <person name="Andreopoulos W."/>
            <person name="Pangilinan J."/>
            <person name="LaButti K."/>
            <person name="Riley R."/>
            <person name="Lipzen A."/>
            <person name="Clum A."/>
            <person name="Drula E."/>
            <person name="Henrissat B."/>
            <person name="Kohler A."/>
            <person name="Grigoriev I.V."/>
            <person name="Martin F.M."/>
            <person name="Hacquard S."/>
        </authorList>
    </citation>
    <scope>NUCLEOTIDE SEQUENCE [LARGE SCALE GENOMIC DNA]</scope>
    <source>
        <strain evidence="2 3">MPI-SDFR-AT-0080</strain>
    </source>
</reference>
<proteinExistence type="predicted"/>
<gene>
    <name evidence="2" type="ORF">B0J12DRAFT_706090</name>
</gene>
<feature type="compositionally biased region" description="Basic and acidic residues" evidence="1">
    <location>
        <begin position="108"/>
        <end position="127"/>
    </location>
</feature>